<dbReference type="Gene3D" id="3.40.1550.20">
    <property type="entry name" value="Transcriptional regulator MraZ domain"/>
    <property type="match status" value="1"/>
</dbReference>
<evidence type="ECO:0000256" key="6">
    <source>
        <dbReference type="ARBA" id="ARBA00023163"/>
    </source>
</evidence>
<keyword evidence="2 7" id="KW-0963">Cytoplasm</keyword>
<dbReference type="Proteomes" id="UP000291469">
    <property type="component" value="Chromosome"/>
</dbReference>
<protein>
    <recommendedName>
        <fullName evidence="1 7">Transcriptional regulator MraZ</fullName>
    </recommendedName>
</protein>
<dbReference type="PANTHER" id="PTHR34701">
    <property type="entry name" value="TRANSCRIPTIONAL REGULATOR MRAZ"/>
    <property type="match status" value="1"/>
</dbReference>
<dbReference type="EMBL" id="CP036402">
    <property type="protein sequence ID" value="QBI18140.1"/>
    <property type="molecule type" value="Genomic_DNA"/>
</dbReference>
<dbReference type="OrthoDB" id="9807753at2"/>
<dbReference type="InterPro" id="IPR007159">
    <property type="entry name" value="SpoVT-AbrB_dom"/>
</dbReference>
<keyword evidence="3" id="KW-0677">Repeat</keyword>
<dbReference type="NCBIfam" id="TIGR00242">
    <property type="entry name" value="division/cell wall cluster transcriptional repressor MraZ"/>
    <property type="match status" value="1"/>
</dbReference>
<evidence type="ECO:0000256" key="4">
    <source>
        <dbReference type="ARBA" id="ARBA00023015"/>
    </source>
</evidence>
<dbReference type="CDD" id="cd16321">
    <property type="entry name" value="MraZ_C"/>
    <property type="match status" value="1"/>
</dbReference>
<dbReference type="AlphaFoldDB" id="A0A411YA97"/>
<evidence type="ECO:0000313" key="9">
    <source>
        <dbReference type="EMBL" id="QBI18140.1"/>
    </source>
</evidence>
<dbReference type="PANTHER" id="PTHR34701:SF1">
    <property type="entry name" value="TRANSCRIPTIONAL REGULATOR MRAZ"/>
    <property type="match status" value="1"/>
</dbReference>
<dbReference type="KEGG" id="erz:ER308_00165"/>
<evidence type="ECO:0000256" key="1">
    <source>
        <dbReference type="ARBA" id="ARBA00013860"/>
    </source>
</evidence>
<feature type="domain" description="SpoVT-AbrB" evidence="8">
    <location>
        <begin position="76"/>
        <end position="119"/>
    </location>
</feature>
<dbReference type="InterPro" id="IPR038619">
    <property type="entry name" value="MraZ_sf"/>
</dbReference>
<feature type="domain" description="SpoVT-AbrB" evidence="8">
    <location>
        <begin position="5"/>
        <end position="47"/>
    </location>
</feature>
<gene>
    <name evidence="7 9" type="primary">mraZ</name>
    <name evidence="9" type="ORF">ER308_00165</name>
</gene>
<evidence type="ECO:0000259" key="8">
    <source>
        <dbReference type="PROSITE" id="PS51740"/>
    </source>
</evidence>
<dbReference type="HAMAP" id="MF_01008">
    <property type="entry name" value="MraZ"/>
    <property type="match status" value="1"/>
</dbReference>
<accession>A0A411YA97</accession>
<evidence type="ECO:0000256" key="3">
    <source>
        <dbReference type="ARBA" id="ARBA00022737"/>
    </source>
</evidence>
<dbReference type="GO" id="GO:0009295">
    <property type="term" value="C:nucleoid"/>
    <property type="evidence" value="ECO:0007669"/>
    <property type="project" value="UniProtKB-SubCell"/>
</dbReference>
<dbReference type="GO" id="GO:0003700">
    <property type="term" value="F:DNA-binding transcription factor activity"/>
    <property type="evidence" value="ECO:0007669"/>
    <property type="project" value="UniProtKB-UniRule"/>
</dbReference>
<dbReference type="InterPro" id="IPR037914">
    <property type="entry name" value="SpoVT-AbrB_sf"/>
</dbReference>
<dbReference type="InterPro" id="IPR035642">
    <property type="entry name" value="MraZ_N"/>
</dbReference>
<keyword evidence="5 7" id="KW-0238">DNA-binding</keyword>
<dbReference type="GO" id="GO:0005737">
    <property type="term" value="C:cytoplasm"/>
    <property type="evidence" value="ECO:0007669"/>
    <property type="project" value="UniProtKB-UniRule"/>
</dbReference>
<evidence type="ECO:0000313" key="10">
    <source>
        <dbReference type="Proteomes" id="UP000291469"/>
    </source>
</evidence>
<keyword evidence="4 7" id="KW-0805">Transcription regulation</keyword>
<dbReference type="GO" id="GO:0000976">
    <property type="term" value="F:transcription cis-regulatory region binding"/>
    <property type="evidence" value="ECO:0007669"/>
    <property type="project" value="TreeGrafter"/>
</dbReference>
<name>A0A411YA97_9ACTN</name>
<evidence type="ECO:0000256" key="7">
    <source>
        <dbReference type="HAMAP-Rule" id="MF_01008"/>
    </source>
</evidence>
<dbReference type="RefSeq" id="WP_131153138.1">
    <property type="nucleotide sequence ID" value="NZ_CP036402.1"/>
</dbReference>
<dbReference type="InterPro" id="IPR003444">
    <property type="entry name" value="MraZ"/>
</dbReference>
<keyword evidence="6 7" id="KW-0804">Transcription</keyword>
<dbReference type="CDD" id="cd16320">
    <property type="entry name" value="MraZ_N"/>
    <property type="match status" value="1"/>
</dbReference>
<organism evidence="9 10">
    <name type="scientific">Egibacter rhizosphaerae</name>
    <dbReference type="NCBI Taxonomy" id="1670831"/>
    <lineage>
        <taxon>Bacteria</taxon>
        <taxon>Bacillati</taxon>
        <taxon>Actinomycetota</taxon>
        <taxon>Nitriliruptoria</taxon>
        <taxon>Egibacterales</taxon>
        <taxon>Egibacteraceae</taxon>
        <taxon>Egibacter</taxon>
    </lineage>
</organism>
<reference evidence="9 10" key="1">
    <citation type="submission" date="2019-01" db="EMBL/GenBank/DDBJ databases">
        <title>Egibacter rhizosphaerae EGI 80759T.</title>
        <authorList>
            <person name="Chen D.-D."/>
            <person name="Tian Y."/>
            <person name="Jiao J.-Y."/>
            <person name="Zhang X.-T."/>
            <person name="Zhang Y.-G."/>
            <person name="Zhang Y."/>
            <person name="Xiao M."/>
            <person name="Shu W.-S."/>
            <person name="Li W.-J."/>
        </authorList>
    </citation>
    <scope>NUCLEOTIDE SEQUENCE [LARGE SCALE GENOMIC DNA]</scope>
    <source>
        <strain evidence="9 10">EGI 80759</strain>
    </source>
</reference>
<keyword evidence="10" id="KW-1185">Reference proteome</keyword>
<dbReference type="InterPro" id="IPR035644">
    <property type="entry name" value="MraZ_C"/>
</dbReference>
<evidence type="ECO:0000256" key="2">
    <source>
        <dbReference type="ARBA" id="ARBA00022490"/>
    </source>
</evidence>
<dbReference type="PROSITE" id="PS51740">
    <property type="entry name" value="SPOVT_ABRB"/>
    <property type="match status" value="2"/>
</dbReference>
<dbReference type="SUPFAM" id="SSF89447">
    <property type="entry name" value="AbrB/MazE/MraZ-like"/>
    <property type="match status" value="1"/>
</dbReference>
<dbReference type="GO" id="GO:2000143">
    <property type="term" value="P:negative regulation of DNA-templated transcription initiation"/>
    <property type="evidence" value="ECO:0007669"/>
    <property type="project" value="TreeGrafter"/>
</dbReference>
<dbReference type="Pfam" id="PF02381">
    <property type="entry name" value="MraZ"/>
    <property type="match status" value="2"/>
</dbReference>
<dbReference type="InterPro" id="IPR020603">
    <property type="entry name" value="MraZ_dom"/>
</dbReference>
<proteinExistence type="inferred from homology"/>
<comment type="similarity">
    <text evidence="7">Belongs to the MraZ family.</text>
</comment>
<evidence type="ECO:0000256" key="5">
    <source>
        <dbReference type="ARBA" id="ARBA00023125"/>
    </source>
</evidence>
<comment type="subunit">
    <text evidence="7">Forms oligomers.</text>
</comment>
<comment type="subcellular location">
    <subcellularLocation>
        <location evidence="7">Cytoplasm</location>
        <location evidence="7">Nucleoid</location>
    </subcellularLocation>
</comment>
<sequence>MFLGEYQHTLDSKGRLILPSAFRERLQEGVVLTIETDRCLSLYPQSDWERMLEGLRELRTTSERERKYARMLLSSAHPDALDRQGRVTLPARLREYADFTRDVTVVGADTRIELWDRERWESYRSEAMEEFAATDSPFELGGL</sequence>